<dbReference type="AlphaFoldDB" id="A0A109LC35"/>
<name>A0A109LC35_PSEFL</name>
<proteinExistence type="predicted"/>
<gene>
    <name evidence="1" type="ORF">PFLmoz3_05530</name>
</gene>
<dbReference type="EMBL" id="LCYA01000152">
    <property type="protein sequence ID" value="KWV84816.1"/>
    <property type="molecule type" value="Genomic_DNA"/>
</dbReference>
<reference evidence="1 2" key="1">
    <citation type="submission" date="2015-05" db="EMBL/GenBank/DDBJ databases">
        <title>A genomic and transcriptomic approach to investigate the blue pigment phenotype in Pseudomonas fluorescens.</title>
        <authorList>
            <person name="Andreani N.A."/>
            <person name="Cardazzo B."/>
        </authorList>
    </citation>
    <scope>NUCLEOTIDE SEQUENCE [LARGE SCALE GENOMIC DNA]</scope>
    <source>
        <strain evidence="1 2">Ps_22</strain>
    </source>
</reference>
<evidence type="ECO:0000313" key="2">
    <source>
        <dbReference type="Proteomes" id="UP000061348"/>
    </source>
</evidence>
<evidence type="ECO:0000313" key="1">
    <source>
        <dbReference type="EMBL" id="KWV84816.1"/>
    </source>
</evidence>
<dbReference type="Proteomes" id="UP000061348">
    <property type="component" value="Unassembled WGS sequence"/>
</dbReference>
<comment type="caution">
    <text evidence="1">The sequence shown here is derived from an EMBL/GenBank/DDBJ whole genome shotgun (WGS) entry which is preliminary data.</text>
</comment>
<organism evidence="1 2">
    <name type="scientific">Pseudomonas fluorescens</name>
    <dbReference type="NCBI Taxonomy" id="294"/>
    <lineage>
        <taxon>Bacteria</taxon>
        <taxon>Pseudomonadati</taxon>
        <taxon>Pseudomonadota</taxon>
        <taxon>Gammaproteobacteria</taxon>
        <taxon>Pseudomonadales</taxon>
        <taxon>Pseudomonadaceae</taxon>
        <taxon>Pseudomonas</taxon>
    </lineage>
</organism>
<sequence length="163" mass="17941">MRAAEVQFDAVAAGRLHQGQDVFPGRFDTRHHERDDQCAVRPVLFHLGDFPQVDLQGTVGDQFDIVDAQHFAVGAIVRGVTRRHVHRRRVFPQGFPHDATPAGLEGAHHVVGFVGGRRGGQPEWIGRFDTGEYNREIGHYAASTVSMSWACMASAARLPCCTA</sequence>
<protein>
    <submittedName>
        <fullName evidence="1">Uncharacterized protein</fullName>
    </submittedName>
</protein>
<accession>A0A109LC35</accession>